<evidence type="ECO:0000313" key="1">
    <source>
        <dbReference type="EMBL" id="KAJ9113726.1"/>
    </source>
</evidence>
<gene>
    <name evidence="1" type="ORF">QFC20_001751</name>
</gene>
<sequence>MSQDLALLSSPASELVAKLELEEHFEGGFFKQTEAIQDGSDLKATQIYYLLSARSSRGKMHMNLNHTFHIHHSGRSLYTLIKPPSSPDEKPIVKRVIMGANIAAGELLQLYVPGGWWKASEIPAEDLEKASAEDVNDKVGCLISEVVCPGWTIDQHKFLTKEKLLDMWHGEPDWEEFQKYIRGE</sequence>
<protein>
    <submittedName>
        <fullName evidence="1">Uncharacterized protein</fullName>
    </submittedName>
</protein>
<name>A0ACC2WSD6_9TREE</name>
<keyword evidence="2" id="KW-1185">Reference proteome</keyword>
<comment type="caution">
    <text evidence="1">The sequence shown here is derived from an EMBL/GenBank/DDBJ whole genome shotgun (WGS) entry which is preliminary data.</text>
</comment>
<proteinExistence type="predicted"/>
<organism evidence="1 2">
    <name type="scientific">Naganishia adeliensis</name>
    <dbReference type="NCBI Taxonomy" id="92952"/>
    <lineage>
        <taxon>Eukaryota</taxon>
        <taxon>Fungi</taxon>
        <taxon>Dikarya</taxon>
        <taxon>Basidiomycota</taxon>
        <taxon>Agaricomycotina</taxon>
        <taxon>Tremellomycetes</taxon>
        <taxon>Filobasidiales</taxon>
        <taxon>Filobasidiaceae</taxon>
        <taxon>Naganishia</taxon>
    </lineage>
</organism>
<dbReference type="EMBL" id="JASBWS010000011">
    <property type="protein sequence ID" value="KAJ9113726.1"/>
    <property type="molecule type" value="Genomic_DNA"/>
</dbReference>
<dbReference type="Proteomes" id="UP001230649">
    <property type="component" value="Unassembled WGS sequence"/>
</dbReference>
<reference evidence="1" key="1">
    <citation type="submission" date="2023-04" db="EMBL/GenBank/DDBJ databases">
        <title>Draft Genome sequencing of Naganishia species isolated from polar environments using Oxford Nanopore Technology.</title>
        <authorList>
            <person name="Leo P."/>
            <person name="Venkateswaran K."/>
        </authorList>
    </citation>
    <scope>NUCLEOTIDE SEQUENCE</scope>
    <source>
        <strain evidence="1">MNA-CCFEE 5262</strain>
    </source>
</reference>
<evidence type="ECO:0000313" key="2">
    <source>
        <dbReference type="Proteomes" id="UP001230649"/>
    </source>
</evidence>
<accession>A0ACC2WSD6</accession>